<dbReference type="GO" id="GO:0016705">
    <property type="term" value="F:oxidoreductase activity, acting on paired donors, with incorporation or reduction of molecular oxygen"/>
    <property type="evidence" value="ECO:0007669"/>
    <property type="project" value="InterPro"/>
</dbReference>
<evidence type="ECO:0000256" key="5">
    <source>
        <dbReference type="ARBA" id="ARBA00022723"/>
    </source>
</evidence>
<comment type="cofactor">
    <cofactor evidence="1 10">
        <name>heme</name>
        <dbReference type="ChEBI" id="CHEBI:30413"/>
    </cofactor>
</comment>
<keyword evidence="7 10" id="KW-0408">Iron</keyword>
<dbReference type="PANTHER" id="PTHR47943:SF2">
    <property type="entry name" value="CYTOCHROME P450"/>
    <property type="match status" value="1"/>
</dbReference>
<evidence type="ECO:0008006" key="14">
    <source>
        <dbReference type="Google" id="ProtNLM"/>
    </source>
</evidence>
<dbReference type="InterPro" id="IPR036396">
    <property type="entry name" value="Cyt_P450_sf"/>
</dbReference>
<dbReference type="Proteomes" id="UP000243459">
    <property type="component" value="Chromosome 6"/>
</dbReference>
<dbReference type="FunFam" id="1.10.630.10:FF:000126">
    <property type="entry name" value="Predicted protein"/>
    <property type="match status" value="1"/>
</dbReference>
<evidence type="ECO:0000313" key="13">
    <source>
        <dbReference type="Proteomes" id="UP000243459"/>
    </source>
</evidence>
<reference evidence="13" key="1">
    <citation type="journal article" date="2017" name="Nat. Commun.">
        <title>The asparagus genome sheds light on the origin and evolution of a young Y chromosome.</title>
        <authorList>
            <person name="Harkess A."/>
            <person name="Zhou J."/>
            <person name="Xu C."/>
            <person name="Bowers J.E."/>
            <person name="Van der Hulst R."/>
            <person name="Ayyampalayam S."/>
            <person name="Mercati F."/>
            <person name="Riccardi P."/>
            <person name="McKain M.R."/>
            <person name="Kakrana A."/>
            <person name="Tang H."/>
            <person name="Ray J."/>
            <person name="Groenendijk J."/>
            <person name="Arikit S."/>
            <person name="Mathioni S.M."/>
            <person name="Nakano M."/>
            <person name="Shan H."/>
            <person name="Telgmann-Rauber A."/>
            <person name="Kanno A."/>
            <person name="Yue Z."/>
            <person name="Chen H."/>
            <person name="Li W."/>
            <person name="Chen Y."/>
            <person name="Xu X."/>
            <person name="Zhang Y."/>
            <person name="Luo S."/>
            <person name="Chen H."/>
            <person name="Gao J."/>
            <person name="Mao Z."/>
            <person name="Pires J.C."/>
            <person name="Luo M."/>
            <person name="Kudrna D."/>
            <person name="Wing R.A."/>
            <person name="Meyers B.C."/>
            <person name="Yi K."/>
            <person name="Kong H."/>
            <person name="Lavrijsen P."/>
            <person name="Sunseri F."/>
            <person name="Falavigna A."/>
            <person name="Ye Y."/>
            <person name="Leebens-Mack J.H."/>
            <person name="Chen G."/>
        </authorList>
    </citation>
    <scope>NUCLEOTIDE SEQUENCE [LARGE SCALE GENOMIC DNA]</scope>
    <source>
        <strain evidence="13">cv. DH0086</strain>
    </source>
</reference>
<dbReference type="PRINTS" id="PR00463">
    <property type="entry name" value="EP450I"/>
</dbReference>
<evidence type="ECO:0000256" key="7">
    <source>
        <dbReference type="ARBA" id="ARBA00023004"/>
    </source>
</evidence>
<dbReference type="PROSITE" id="PS00086">
    <property type="entry name" value="CYTOCHROME_P450"/>
    <property type="match status" value="1"/>
</dbReference>
<dbReference type="EMBL" id="CM007386">
    <property type="protein sequence ID" value="ONK66675.1"/>
    <property type="molecule type" value="Genomic_DNA"/>
</dbReference>
<dbReference type="GO" id="GO:0016020">
    <property type="term" value="C:membrane"/>
    <property type="evidence" value="ECO:0007669"/>
    <property type="project" value="UniProtKB-SubCell"/>
</dbReference>
<feature type="binding site" description="axial binding residue" evidence="10">
    <location>
        <position position="231"/>
    </location>
    <ligand>
        <name>heme</name>
        <dbReference type="ChEBI" id="CHEBI:30413"/>
    </ligand>
    <ligandPart>
        <name>Fe</name>
        <dbReference type="ChEBI" id="CHEBI:18248"/>
    </ligandPart>
</feature>
<dbReference type="Pfam" id="PF00067">
    <property type="entry name" value="p450"/>
    <property type="match status" value="1"/>
</dbReference>
<dbReference type="PRINTS" id="PR00385">
    <property type="entry name" value="P450"/>
</dbReference>
<keyword evidence="9" id="KW-0472">Membrane</keyword>
<dbReference type="PANTHER" id="PTHR47943">
    <property type="entry name" value="CYTOCHROME P450 93A3-LIKE"/>
    <property type="match status" value="1"/>
</dbReference>
<dbReference type="OMA" id="RCFANIV"/>
<protein>
    <recommendedName>
        <fullName evidence="14">Cytochrome P450</fullName>
    </recommendedName>
</protein>
<evidence type="ECO:0000256" key="6">
    <source>
        <dbReference type="ARBA" id="ARBA00023002"/>
    </source>
</evidence>
<keyword evidence="4 10" id="KW-0349">Heme</keyword>
<accession>A0A5P1EKZ7</accession>
<keyword evidence="13" id="KW-1185">Reference proteome</keyword>
<dbReference type="AlphaFoldDB" id="A0A5P1EKZ7"/>
<evidence type="ECO:0000256" key="1">
    <source>
        <dbReference type="ARBA" id="ARBA00001971"/>
    </source>
</evidence>
<proteinExistence type="inferred from homology"/>
<organism evidence="12 13">
    <name type="scientific">Asparagus officinalis</name>
    <name type="common">Garden asparagus</name>
    <dbReference type="NCBI Taxonomy" id="4686"/>
    <lineage>
        <taxon>Eukaryota</taxon>
        <taxon>Viridiplantae</taxon>
        <taxon>Streptophyta</taxon>
        <taxon>Embryophyta</taxon>
        <taxon>Tracheophyta</taxon>
        <taxon>Spermatophyta</taxon>
        <taxon>Magnoliopsida</taxon>
        <taxon>Liliopsida</taxon>
        <taxon>Asparagales</taxon>
        <taxon>Asparagaceae</taxon>
        <taxon>Asparagoideae</taxon>
        <taxon>Asparagus</taxon>
    </lineage>
</organism>
<evidence type="ECO:0000256" key="2">
    <source>
        <dbReference type="ARBA" id="ARBA00004370"/>
    </source>
</evidence>
<keyword evidence="5 10" id="KW-0479">Metal-binding</keyword>
<evidence type="ECO:0000256" key="8">
    <source>
        <dbReference type="ARBA" id="ARBA00023033"/>
    </source>
</evidence>
<dbReference type="InterPro" id="IPR017972">
    <property type="entry name" value="Cyt_P450_CS"/>
</dbReference>
<sequence length="290" mass="33583">MALLGCFNVNDFIPLLKPFDVQGYSKRLHKLHLEFDELLEKIVDEHQKAEKKGEGEMKDFVDVLLELMETEGEADGVTFDRLTVKAVVFDMLEASMDTMRIPAEWALAELIKHPRIMRKAQKELETVVGLHRKVEETDLPKLEYLHMVLKETLRFHPLSGFMFHHGTEECVVNGYRIPKGANVMISLWSIGRDPAVWDNPEEFRPERFIDNNIEFRGDFRLLSFGSGRRMCAGMQLALIWTPLIIAQMIHCFDWELPDGVQKLDMKEAYGFTLPRADPLKAIPRKRLLDM</sequence>
<dbReference type="GO" id="GO:0004497">
    <property type="term" value="F:monooxygenase activity"/>
    <property type="evidence" value="ECO:0007669"/>
    <property type="project" value="UniProtKB-KW"/>
</dbReference>
<evidence type="ECO:0000256" key="4">
    <source>
        <dbReference type="ARBA" id="ARBA00022617"/>
    </source>
</evidence>
<dbReference type="Gramene" id="ONK66675">
    <property type="protein sequence ID" value="ONK66675"/>
    <property type="gene ID" value="A4U43_C06F10810"/>
</dbReference>
<dbReference type="GO" id="GO:0020037">
    <property type="term" value="F:heme binding"/>
    <property type="evidence" value="ECO:0007669"/>
    <property type="project" value="InterPro"/>
</dbReference>
<keyword evidence="6 11" id="KW-0560">Oxidoreductase</keyword>
<comment type="subcellular location">
    <subcellularLocation>
        <location evidence="2">Membrane</location>
    </subcellularLocation>
</comment>
<gene>
    <name evidence="12" type="ORF">A4U43_C06F10810</name>
</gene>
<dbReference type="Gene3D" id="1.10.630.10">
    <property type="entry name" value="Cytochrome P450"/>
    <property type="match status" value="1"/>
</dbReference>
<dbReference type="GO" id="GO:0005506">
    <property type="term" value="F:iron ion binding"/>
    <property type="evidence" value="ECO:0007669"/>
    <property type="project" value="InterPro"/>
</dbReference>
<name>A0A5P1EKZ7_ASPOF</name>
<evidence type="ECO:0000256" key="11">
    <source>
        <dbReference type="RuleBase" id="RU000461"/>
    </source>
</evidence>
<evidence type="ECO:0000313" key="12">
    <source>
        <dbReference type="EMBL" id="ONK66675.1"/>
    </source>
</evidence>
<dbReference type="InterPro" id="IPR002401">
    <property type="entry name" value="Cyt_P450_E_grp-I"/>
</dbReference>
<dbReference type="CDD" id="cd20618">
    <property type="entry name" value="CYP71_clan"/>
    <property type="match status" value="1"/>
</dbReference>
<dbReference type="SUPFAM" id="SSF48264">
    <property type="entry name" value="Cytochrome P450"/>
    <property type="match status" value="1"/>
</dbReference>
<evidence type="ECO:0000256" key="10">
    <source>
        <dbReference type="PIRSR" id="PIRSR602401-1"/>
    </source>
</evidence>
<evidence type="ECO:0000256" key="9">
    <source>
        <dbReference type="ARBA" id="ARBA00023136"/>
    </source>
</evidence>
<evidence type="ECO:0000256" key="3">
    <source>
        <dbReference type="ARBA" id="ARBA00010617"/>
    </source>
</evidence>
<dbReference type="InterPro" id="IPR001128">
    <property type="entry name" value="Cyt_P450"/>
</dbReference>
<keyword evidence="8 11" id="KW-0503">Monooxygenase</keyword>
<comment type="similarity">
    <text evidence="3 11">Belongs to the cytochrome P450 family.</text>
</comment>